<dbReference type="AlphaFoldDB" id="A0A9D1X9C8"/>
<dbReference type="Proteomes" id="UP000886740">
    <property type="component" value="Unassembled WGS sequence"/>
</dbReference>
<evidence type="ECO:0000256" key="1">
    <source>
        <dbReference type="SAM" id="Phobius"/>
    </source>
</evidence>
<evidence type="ECO:0000313" key="2">
    <source>
        <dbReference type="EMBL" id="HIX74887.1"/>
    </source>
</evidence>
<feature type="transmembrane region" description="Helical" evidence="1">
    <location>
        <begin position="20"/>
        <end position="40"/>
    </location>
</feature>
<keyword evidence="1" id="KW-0812">Transmembrane</keyword>
<reference evidence="2" key="1">
    <citation type="journal article" date="2021" name="PeerJ">
        <title>Extensive microbial diversity within the chicken gut microbiome revealed by metagenomics and culture.</title>
        <authorList>
            <person name="Gilroy R."/>
            <person name="Ravi A."/>
            <person name="Getino M."/>
            <person name="Pursley I."/>
            <person name="Horton D.L."/>
            <person name="Alikhan N.F."/>
            <person name="Baker D."/>
            <person name="Gharbi K."/>
            <person name="Hall N."/>
            <person name="Watson M."/>
            <person name="Adriaenssens E.M."/>
            <person name="Foster-Nyarko E."/>
            <person name="Jarju S."/>
            <person name="Secka A."/>
            <person name="Antonio M."/>
            <person name="Oren A."/>
            <person name="Chaudhuri R.R."/>
            <person name="La Ragione R."/>
            <person name="Hildebrand F."/>
            <person name="Pallen M.J."/>
        </authorList>
    </citation>
    <scope>NUCLEOTIDE SEQUENCE</scope>
    <source>
        <strain evidence="2">ChiGjej6B6-14162</strain>
    </source>
</reference>
<keyword evidence="1" id="KW-0472">Membrane</keyword>
<proteinExistence type="predicted"/>
<gene>
    <name evidence="2" type="ORF">H9977_07645</name>
</gene>
<sequence>MMNDSIKKIYRINTNWWDSFTSCLVGTILGIAITFGISGYNEAKAKKEMERKIQILTISSIQQTFDQLGTKMVKLEQMDSTLTAIMDFYPDSVNKIPPKLASDLFSQLLSFEFNSNDQTADRIFSSDIEVWKSIDNLSTINTIGQTLSYKQFIINALNETNAIKSKIAENIGRKKYFLGFNSYQEALHIFFDNPENLNLALRLRMYVNMLNMSKDIGYQLLTRIKTDMHITDEDLKSIYSDDNFSFRDSSNVDLDD</sequence>
<name>A0A9D1X9C8_9BACT</name>
<accession>A0A9D1X9C8</accession>
<dbReference type="EMBL" id="DXEL01000053">
    <property type="protein sequence ID" value="HIX74887.1"/>
    <property type="molecule type" value="Genomic_DNA"/>
</dbReference>
<reference evidence="2" key="2">
    <citation type="submission" date="2021-04" db="EMBL/GenBank/DDBJ databases">
        <authorList>
            <person name="Gilroy R."/>
        </authorList>
    </citation>
    <scope>NUCLEOTIDE SEQUENCE</scope>
    <source>
        <strain evidence="2">ChiGjej6B6-14162</strain>
    </source>
</reference>
<keyword evidence="1" id="KW-1133">Transmembrane helix</keyword>
<evidence type="ECO:0000313" key="3">
    <source>
        <dbReference type="Proteomes" id="UP000886740"/>
    </source>
</evidence>
<protein>
    <submittedName>
        <fullName evidence="2">Uncharacterized protein</fullName>
    </submittedName>
</protein>
<comment type="caution">
    <text evidence="2">The sequence shown here is derived from an EMBL/GenBank/DDBJ whole genome shotgun (WGS) entry which is preliminary data.</text>
</comment>
<organism evidence="2 3">
    <name type="scientific">Candidatus Parabacteroides intestinipullorum</name>
    <dbReference type="NCBI Taxonomy" id="2838723"/>
    <lineage>
        <taxon>Bacteria</taxon>
        <taxon>Pseudomonadati</taxon>
        <taxon>Bacteroidota</taxon>
        <taxon>Bacteroidia</taxon>
        <taxon>Bacteroidales</taxon>
        <taxon>Tannerellaceae</taxon>
        <taxon>Parabacteroides</taxon>
    </lineage>
</organism>